<proteinExistence type="predicted"/>
<reference evidence="1" key="1">
    <citation type="journal article" date="2015" name="Nature">
        <title>Complex archaea that bridge the gap between prokaryotes and eukaryotes.</title>
        <authorList>
            <person name="Spang A."/>
            <person name="Saw J.H."/>
            <person name="Jorgensen S.L."/>
            <person name="Zaremba-Niedzwiedzka K."/>
            <person name="Martijn J."/>
            <person name="Lind A.E."/>
            <person name="van Eijk R."/>
            <person name="Schleper C."/>
            <person name="Guy L."/>
            <person name="Ettema T.J."/>
        </authorList>
    </citation>
    <scope>NUCLEOTIDE SEQUENCE</scope>
</reference>
<dbReference type="EMBL" id="LAZR01002767">
    <property type="protein sequence ID" value="KKN25837.1"/>
    <property type="molecule type" value="Genomic_DNA"/>
</dbReference>
<protein>
    <submittedName>
        <fullName evidence="1">Uncharacterized protein</fullName>
    </submittedName>
</protein>
<organism evidence="1">
    <name type="scientific">marine sediment metagenome</name>
    <dbReference type="NCBI Taxonomy" id="412755"/>
    <lineage>
        <taxon>unclassified sequences</taxon>
        <taxon>metagenomes</taxon>
        <taxon>ecological metagenomes</taxon>
    </lineage>
</organism>
<name>A0A0F9PMN0_9ZZZZ</name>
<comment type="caution">
    <text evidence="1">The sequence shown here is derived from an EMBL/GenBank/DDBJ whole genome shotgun (WGS) entry which is preliminary data.</text>
</comment>
<gene>
    <name evidence="1" type="ORF">LCGC14_0880690</name>
</gene>
<evidence type="ECO:0000313" key="1">
    <source>
        <dbReference type="EMBL" id="KKN25837.1"/>
    </source>
</evidence>
<dbReference type="AlphaFoldDB" id="A0A0F9PMN0"/>
<accession>A0A0F9PMN0</accession>
<sequence>MAINRRLVRSCCGRKNFFFETEKPIRKFQLPILERAGYTAPKNFYVAGIFYVRGHDVIATSSYGTTRISVHCHGADCENKLNEFEKVLEEAINTDKHPDSK</sequence>